<dbReference type="SMART" id="SM00239">
    <property type="entry name" value="C2"/>
    <property type="match status" value="1"/>
</dbReference>
<dbReference type="Pfam" id="PF00168">
    <property type="entry name" value="C2"/>
    <property type="match status" value="1"/>
</dbReference>
<proteinExistence type="predicted"/>
<dbReference type="SUPFAM" id="SSF49562">
    <property type="entry name" value="C2 domain (Calcium/lipid-binding domain, CaLB)"/>
    <property type="match status" value="1"/>
</dbReference>
<dbReference type="Proteomes" id="UP000232323">
    <property type="component" value="Unassembled WGS sequence"/>
</dbReference>
<dbReference type="PANTHER" id="PTHR47800:SF5">
    <property type="entry name" value="FER-1-LIKE PROTEIN 6"/>
    <property type="match status" value="1"/>
</dbReference>
<dbReference type="OrthoDB" id="419768at2759"/>
<feature type="compositionally biased region" description="Polar residues" evidence="1">
    <location>
        <begin position="1"/>
        <end position="13"/>
    </location>
</feature>
<evidence type="ECO:0000256" key="1">
    <source>
        <dbReference type="SAM" id="MobiDB-lite"/>
    </source>
</evidence>
<feature type="region of interest" description="Disordered" evidence="1">
    <location>
        <begin position="182"/>
        <end position="202"/>
    </location>
</feature>
<feature type="region of interest" description="Disordered" evidence="1">
    <location>
        <begin position="1"/>
        <end position="39"/>
    </location>
</feature>
<dbReference type="EMBL" id="BEGY01000011">
    <property type="protein sequence ID" value="GAX75313.1"/>
    <property type="molecule type" value="Genomic_DNA"/>
</dbReference>
<protein>
    <recommendedName>
        <fullName evidence="2">C2 domain-containing protein</fullName>
    </recommendedName>
</protein>
<feature type="compositionally biased region" description="Low complexity" evidence="1">
    <location>
        <begin position="675"/>
        <end position="690"/>
    </location>
</feature>
<dbReference type="InterPro" id="IPR000008">
    <property type="entry name" value="C2_dom"/>
</dbReference>
<dbReference type="Gene3D" id="2.60.40.150">
    <property type="entry name" value="C2 domain"/>
    <property type="match status" value="1"/>
</dbReference>
<accession>A0A250WWT6</accession>
<feature type="compositionally biased region" description="Polar residues" evidence="1">
    <location>
        <begin position="618"/>
        <end position="631"/>
    </location>
</feature>
<sequence>MFTKVNRSFQRGTKNAEGTLELEHEEEWENSEHESGDVQNFSAQSRKFGAALLGEEVLVQLRVLHASNIPKVDFCPESDPYVTLKLPGCKTKPRTRTIDNEPNPVWEEDFFFYCIKHPDGRLQCNVSMEVWDEDNFTDSVIGTTSLDLSRYRPDEWSFIELPIVLTEKLRKQFEDAAAKQKTGGGWFGRKNKQAAPAAEPEPPIPHPMLTVAIIGTIPSLKSMMDLLSSVPGMVCDETSVMAPIANTSLLAGVEYGEVPSQGVSLLLCSCQAGLEAHIELEVPAAWLKLAGHSAYISEDNASLHVDVRRWPSGKKIPGASSRIYEQVCLKGYPLAPHLLEELVVRWTPKLPHVACYELASLLEWAAWPGPCSFKAASSAMSEQCPDIDAKKREIYVPLDHEIPPACVLALDYSSATKTSSGLCPDVVVYPNRENGELCWEFGMPSTSRAGTASSSTTSMSRKTRVPIFQEIIYGKAIKVLKSTSRVKARKQLRLVDPDGQLRCSEDLGGVHLVGYELEDSQDQRWWFWDAVMGNLASSPQVDNDDPGNSFSSSNLLAEGANAVRSVFKRVVVEGGSNLGGALKGAFTGMTSRRRRNGGSGASSPASSGRGGAVGMRQQAGSSRSLNEQQSYPALEVSGPEKSHSSYNPNKRRVSSRFGAASQYGGGSHPYSQLQGSSAASAGKGSKKGAAVKLHDEDDEDDEYY</sequence>
<evidence type="ECO:0000259" key="2">
    <source>
        <dbReference type="PROSITE" id="PS50004"/>
    </source>
</evidence>
<name>A0A250WWT6_9CHLO</name>
<dbReference type="PROSITE" id="PS50004">
    <property type="entry name" value="C2"/>
    <property type="match status" value="1"/>
</dbReference>
<gene>
    <name evidence="3" type="ORF">CEUSTIGMA_g2758.t1</name>
</gene>
<reference evidence="3 4" key="1">
    <citation type="submission" date="2017-08" db="EMBL/GenBank/DDBJ databases">
        <title>Acidophilic green algal genome provides insights into adaptation to an acidic environment.</title>
        <authorList>
            <person name="Hirooka S."/>
            <person name="Hirose Y."/>
            <person name="Kanesaki Y."/>
            <person name="Higuchi S."/>
            <person name="Fujiwara T."/>
            <person name="Onuma R."/>
            <person name="Era A."/>
            <person name="Ohbayashi R."/>
            <person name="Uzuka A."/>
            <person name="Nozaki H."/>
            <person name="Yoshikawa H."/>
            <person name="Miyagishima S.Y."/>
        </authorList>
    </citation>
    <scope>NUCLEOTIDE SEQUENCE [LARGE SCALE GENOMIC DNA]</scope>
    <source>
        <strain evidence="3 4">NIES-2499</strain>
    </source>
</reference>
<dbReference type="AlphaFoldDB" id="A0A250WWT6"/>
<evidence type="ECO:0000313" key="3">
    <source>
        <dbReference type="EMBL" id="GAX75313.1"/>
    </source>
</evidence>
<feature type="region of interest" description="Disordered" evidence="1">
    <location>
        <begin position="582"/>
        <end position="704"/>
    </location>
</feature>
<evidence type="ECO:0000313" key="4">
    <source>
        <dbReference type="Proteomes" id="UP000232323"/>
    </source>
</evidence>
<dbReference type="GO" id="GO:0010628">
    <property type="term" value="P:positive regulation of gene expression"/>
    <property type="evidence" value="ECO:0007669"/>
    <property type="project" value="TreeGrafter"/>
</dbReference>
<dbReference type="STRING" id="1157962.A0A250WWT6"/>
<keyword evidence="4" id="KW-1185">Reference proteome</keyword>
<feature type="domain" description="C2" evidence="2">
    <location>
        <begin position="34"/>
        <end position="163"/>
    </location>
</feature>
<comment type="caution">
    <text evidence="3">The sequence shown here is derived from an EMBL/GenBank/DDBJ whole genome shotgun (WGS) entry which is preliminary data.</text>
</comment>
<dbReference type="InterPro" id="IPR035892">
    <property type="entry name" value="C2_domain_sf"/>
</dbReference>
<organism evidence="3 4">
    <name type="scientific">Chlamydomonas eustigma</name>
    <dbReference type="NCBI Taxonomy" id="1157962"/>
    <lineage>
        <taxon>Eukaryota</taxon>
        <taxon>Viridiplantae</taxon>
        <taxon>Chlorophyta</taxon>
        <taxon>core chlorophytes</taxon>
        <taxon>Chlorophyceae</taxon>
        <taxon>CS clade</taxon>
        <taxon>Chlamydomonadales</taxon>
        <taxon>Chlamydomonadaceae</taxon>
        <taxon>Chlamydomonas</taxon>
    </lineage>
</organism>
<dbReference type="PANTHER" id="PTHR47800">
    <property type="entry name" value="C2 DOMAIN-CONTAINING PROTEIN"/>
    <property type="match status" value="1"/>
</dbReference>